<dbReference type="Pfam" id="PF00430">
    <property type="entry name" value="ATP-synt_B"/>
    <property type="match status" value="1"/>
</dbReference>
<keyword evidence="6 16" id="KW-0812">Transmembrane</keyword>
<comment type="function">
    <text evidence="13">Component of the F(0) channel, it forms part of the peripheral stalk, linking F(1) to F(0). The b'-subunit is a diverged and duplicated form of b found in plants and photosynthetic bacteria.</text>
</comment>
<evidence type="ECO:0000256" key="10">
    <source>
        <dbReference type="ARBA" id="ARBA00023136"/>
    </source>
</evidence>
<dbReference type="RefSeq" id="WP_153117814.1">
    <property type="nucleotide sequence ID" value="NZ_JACIGE010000015.1"/>
</dbReference>
<dbReference type="GO" id="GO:0045259">
    <property type="term" value="C:proton-transporting ATP synthase complex"/>
    <property type="evidence" value="ECO:0007669"/>
    <property type="project" value="UniProtKB-KW"/>
</dbReference>
<keyword evidence="8 16" id="KW-1133">Transmembrane helix</keyword>
<dbReference type="Gene3D" id="1.20.5.620">
    <property type="entry name" value="F1F0 ATP synthase subunit B, membrane domain"/>
    <property type="match status" value="1"/>
</dbReference>
<evidence type="ECO:0000313" key="18">
    <source>
        <dbReference type="EMBL" id="MBB4248930.1"/>
    </source>
</evidence>
<evidence type="ECO:0000256" key="9">
    <source>
        <dbReference type="ARBA" id="ARBA00023065"/>
    </source>
</evidence>
<evidence type="ECO:0000256" key="6">
    <source>
        <dbReference type="ARBA" id="ARBA00022692"/>
    </source>
</evidence>
<evidence type="ECO:0000256" key="17">
    <source>
        <dbReference type="RuleBase" id="RU003848"/>
    </source>
</evidence>
<comment type="function">
    <text evidence="12 16">F(1)F(0) ATP synthase produces ATP from ADP in the presence of a proton or sodium gradient. F-type ATPases consist of two structural domains, F(1) containing the extramembraneous catalytic core and F(0) containing the membrane proton channel, linked together by a central stalk and a peripheral stalk. During catalysis, ATP synthesis in the catalytic domain of F(1) is coupled via a rotary mechanism of the central stalk subunits to proton translocation.</text>
</comment>
<comment type="subunit">
    <text evidence="14">F-type ATPases have 2 components, F(1) - the catalytic core - and F(0) - the membrane proton channel. F(1) has five subunits: alpha(3), beta(3), gamma(1), delta(1), epsilon(1). F(0) has four main subunits: a(1), b(2) and c(10-14). The alpha and beta chains form an alternating ring which encloses part of the gamma chain. F(1) is attached to F(0) by a central stalk formed by the gamma and epsilon chains, while a peripheral stalk is formed by the delta and b chains.</text>
</comment>
<dbReference type="GO" id="GO:0046933">
    <property type="term" value="F:proton-transporting ATP synthase activity, rotational mechanism"/>
    <property type="evidence" value="ECO:0007669"/>
    <property type="project" value="UniProtKB-UniRule"/>
</dbReference>
<keyword evidence="19" id="KW-1185">Reference proteome</keyword>
<evidence type="ECO:0000256" key="15">
    <source>
        <dbReference type="ARBA" id="ARBA00037847"/>
    </source>
</evidence>
<dbReference type="CDD" id="cd06503">
    <property type="entry name" value="ATP-synt_Fo_b"/>
    <property type="match status" value="1"/>
</dbReference>
<sequence length="156" mass="17048">MNINATLIAQAIMFGLFVWFCMRFVWPPITAALAARQKQIADGLASGERGRHELELAAKRSSEVLHEAKQRAAEIVAQAEKRGIAVIEEAKEQAKVEGNRIITGARAEIEQEVSRAKEQLRENVAKLAVAGAEQILRREVDAKAHADILASLKGGL</sequence>
<evidence type="ECO:0000256" key="3">
    <source>
        <dbReference type="ARBA" id="ARBA00022475"/>
    </source>
</evidence>
<evidence type="ECO:0000313" key="19">
    <source>
        <dbReference type="Proteomes" id="UP000587070"/>
    </source>
</evidence>
<dbReference type="InterPro" id="IPR005864">
    <property type="entry name" value="ATP_synth_F0_bsu_bac"/>
</dbReference>
<dbReference type="EMBL" id="JACIGE010000015">
    <property type="protein sequence ID" value="MBB4248930.1"/>
    <property type="molecule type" value="Genomic_DNA"/>
</dbReference>
<dbReference type="InterPro" id="IPR002146">
    <property type="entry name" value="ATP_synth_b/b'su_bac/chlpt"/>
</dbReference>
<evidence type="ECO:0000256" key="12">
    <source>
        <dbReference type="ARBA" id="ARBA00025198"/>
    </source>
</evidence>
<keyword evidence="5 16" id="KW-0138">CF(0)</keyword>
<evidence type="ECO:0000256" key="8">
    <source>
        <dbReference type="ARBA" id="ARBA00022989"/>
    </source>
</evidence>
<dbReference type="Proteomes" id="UP000587070">
    <property type="component" value="Unassembled WGS sequence"/>
</dbReference>
<evidence type="ECO:0000256" key="5">
    <source>
        <dbReference type="ARBA" id="ARBA00022547"/>
    </source>
</evidence>
<dbReference type="SUPFAM" id="SSF81573">
    <property type="entry name" value="F1F0 ATP synthase subunit B, membrane domain"/>
    <property type="match status" value="1"/>
</dbReference>
<comment type="subunit">
    <text evidence="16">F-type ATPases have 2 components, F(1) - the catalytic core - and F(0) - the membrane proton channel. F(1) has five subunits: alpha(3), beta(3), gamma(1), delta(1), epsilon(1). F(0) has three main subunits: a(1), b(2) and c(10-14). The alpha and beta chains form an alternating ring which encloses part of the gamma chain. F(1) is attached to F(0) by a central stalk formed by the gamma and epsilon chains, while a peripheral stalk is formed by the delta and b chains.</text>
</comment>
<dbReference type="OrthoDB" id="9788020at2"/>
<protein>
    <recommendedName>
        <fullName evidence="16">ATP synthase subunit b</fullName>
    </recommendedName>
    <alternativeName>
        <fullName evidence="16">ATP synthase F(0) sector subunit b</fullName>
    </alternativeName>
    <alternativeName>
        <fullName evidence="16">ATPase subunit I</fullName>
    </alternativeName>
    <alternativeName>
        <fullName evidence="16">F-type ATPase subunit b</fullName>
        <shortName evidence="16">F-ATPase subunit b</shortName>
    </alternativeName>
</protein>
<evidence type="ECO:0000256" key="1">
    <source>
        <dbReference type="ARBA" id="ARBA00005513"/>
    </source>
</evidence>
<dbReference type="InterPro" id="IPR028987">
    <property type="entry name" value="ATP_synth_B-like_membr_sf"/>
</dbReference>
<keyword evidence="7 16" id="KW-0375">Hydrogen ion transport</keyword>
<comment type="similarity">
    <text evidence="1 16 17">Belongs to the ATPase B chain family.</text>
</comment>
<keyword evidence="10 16" id="KW-0472">Membrane</keyword>
<keyword evidence="2 16" id="KW-0813">Transport</keyword>
<proteinExistence type="inferred from homology"/>
<keyword evidence="3 16" id="KW-1003">Cell membrane</keyword>
<feature type="transmembrane region" description="Helical" evidence="16">
    <location>
        <begin position="6"/>
        <end position="26"/>
    </location>
</feature>
<gene>
    <name evidence="16" type="primary">atpF</name>
    <name evidence="18" type="ORF">GGD90_003332</name>
</gene>
<dbReference type="AlphaFoldDB" id="A0A840GDJ1"/>
<evidence type="ECO:0000256" key="16">
    <source>
        <dbReference type="HAMAP-Rule" id="MF_01398"/>
    </source>
</evidence>
<dbReference type="InterPro" id="IPR050059">
    <property type="entry name" value="ATP_synthase_B_chain"/>
</dbReference>
<dbReference type="GO" id="GO:0012505">
    <property type="term" value="C:endomembrane system"/>
    <property type="evidence" value="ECO:0007669"/>
    <property type="project" value="UniProtKB-SubCell"/>
</dbReference>
<dbReference type="FunFam" id="1.20.5.620:FF:000001">
    <property type="entry name" value="ATP synthase subunit b"/>
    <property type="match status" value="1"/>
</dbReference>
<evidence type="ECO:0000256" key="11">
    <source>
        <dbReference type="ARBA" id="ARBA00023310"/>
    </source>
</evidence>
<keyword evidence="11 16" id="KW-0066">ATP synthesis</keyword>
<evidence type="ECO:0000256" key="13">
    <source>
        <dbReference type="ARBA" id="ARBA00025614"/>
    </source>
</evidence>
<dbReference type="PANTHER" id="PTHR33445:SF1">
    <property type="entry name" value="ATP SYNTHASE SUBUNIT B"/>
    <property type="match status" value="1"/>
</dbReference>
<evidence type="ECO:0000256" key="14">
    <source>
        <dbReference type="ARBA" id="ARBA00026054"/>
    </source>
</evidence>
<dbReference type="HAMAP" id="MF_01398">
    <property type="entry name" value="ATP_synth_b_bprime"/>
    <property type="match status" value="1"/>
</dbReference>
<name>A0A840GDJ1_RHOTE</name>
<comment type="subcellular location">
    <subcellularLocation>
        <location evidence="16">Cell membrane</location>
        <topology evidence="16">Single-pass membrane protein</topology>
    </subcellularLocation>
    <subcellularLocation>
        <location evidence="15">Endomembrane system</location>
        <topology evidence="15">Single-pass membrane protein</topology>
    </subcellularLocation>
</comment>
<accession>A0A840GDJ1</accession>
<dbReference type="NCBIfam" id="NF004411">
    <property type="entry name" value="PRK05759.1-2"/>
    <property type="match status" value="1"/>
</dbReference>
<dbReference type="GO" id="GO:0046961">
    <property type="term" value="F:proton-transporting ATPase activity, rotational mechanism"/>
    <property type="evidence" value="ECO:0007669"/>
    <property type="project" value="TreeGrafter"/>
</dbReference>
<evidence type="ECO:0000256" key="2">
    <source>
        <dbReference type="ARBA" id="ARBA00022448"/>
    </source>
</evidence>
<keyword evidence="4" id="KW-0997">Cell inner membrane</keyword>
<keyword evidence="9 16" id="KW-0406">Ion transport</keyword>
<evidence type="ECO:0000256" key="7">
    <source>
        <dbReference type="ARBA" id="ARBA00022781"/>
    </source>
</evidence>
<dbReference type="NCBIfam" id="TIGR01144">
    <property type="entry name" value="ATP_synt_b"/>
    <property type="match status" value="1"/>
</dbReference>
<comment type="caution">
    <text evidence="18">The sequence shown here is derived from an EMBL/GenBank/DDBJ whole genome shotgun (WGS) entry which is preliminary data.</text>
</comment>
<dbReference type="PANTHER" id="PTHR33445">
    <property type="entry name" value="ATP SYNTHASE SUBUNIT B', CHLOROPLASTIC"/>
    <property type="match status" value="1"/>
</dbReference>
<dbReference type="GO" id="GO:0005886">
    <property type="term" value="C:plasma membrane"/>
    <property type="evidence" value="ECO:0007669"/>
    <property type="project" value="UniProtKB-SubCell"/>
</dbReference>
<organism evidence="18 19">
    <name type="scientific">Rhodocyclus tenuis</name>
    <name type="common">Rhodospirillum tenue</name>
    <dbReference type="NCBI Taxonomy" id="1066"/>
    <lineage>
        <taxon>Bacteria</taxon>
        <taxon>Pseudomonadati</taxon>
        <taxon>Pseudomonadota</taxon>
        <taxon>Betaproteobacteria</taxon>
        <taxon>Rhodocyclales</taxon>
        <taxon>Rhodocyclaceae</taxon>
        <taxon>Rhodocyclus</taxon>
    </lineage>
</organism>
<reference evidence="18 19" key="1">
    <citation type="submission" date="2020-08" db="EMBL/GenBank/DDBJ databases">
        <title>Genome sequencing of Purple Non-Sulfur Bacteria from various extreme environments.</title>
        <authorList>
            <person name="Mayer M."/>
        </authorList>
    </citation>
    <scope>NUCLEOTIDE SEQUENCE [LARGE SCALE GENOMIC DNA]</scope>
    <source>
        <strain evidence="18 19">2761</strain>
    </source>
</reference>
<evidence type="ECO:0000256" key="4">
    <source>
        <dbReference type="ARBA" id="ARBA00022519"/>
    </source>
</evidence>